<dbReference type="PANTHER" id="PTHR30622:SF4">
    <property type="entry name" value="UNDECAPRENYL-DIPHOSPHATASE"/>
    <property type="match status" value="1"/>
</dbReference>
<evidence type="ECO:0000256" key="2">
    <source>
        <dbReference type="ARBA" id="ARBA00010621"/>
    </source>
</evidence>
<accession>A0A420WKW5</accession>
<dbReference type="Pfam" id="PF02673">
    <property type="entry name" value="BacA"/>
    <property type="match status" value="1"/>
</dbReference>
<keyword evidence="16" id="KW-1185">Reference proteome</keyword>
<comment type="catalytic activity">
    <reaction evidence="13 14">
        <text>di-trans,octa-cis-undecaprenyl diphosphate + H2O = di-trans,octa-cis-undecaprenyl phosphate + phosphate + H(+)</text>
        <dbReference type="Rhea" id="RHEA:28094"/>
        <dbReference type="ChEBI" id="CHEBI:15377"/>
        <dbReference type="ChEBI" id="CHEBI:15378"/>
        <dbReference type="ChEBI" id="CHEBI:43474"/>
        <dbReference type="ChEBI" id="CHEBI:58405"/>
        <dbReference type="ChEBI" id="CHEBI:60392"/>
        <dbReference type="EC" id="3.6.1.27"/>
    </reaction>
</comment>
<dbReference type="EMBL" id="RBII01000001">
    <property type="protein sequence ID" value="RKQ71667.1"/>
    <property type="molecule type" value="Genomic_DNA"/>
</dbReference>
<dbReference type="NCBIfam" id="NF001393">
    <property type="entry name" value="PRK00281.2-4"/>
    <property type="match status" value="1"/>
</dbReference>
<feature type="transmembrane region" description="Helical" evidence="14">
    <location>
        <begin position="224"/>
        <end position="242"/>
    </location>
</feature>
<evidence type="ECO:0000256" key="4">
    <source>
        <dbReference type="ARBA" id="ARBA00021581"/>
    </source>
</evidence>
<evidence type="ECO:0000256" key="14">
    <source>
        <dbReference type="HAMAP-Rule" id="MF_01006"/>
    </source>
</evidence>
<dbReference type="GO" id="GO:0009252">
    <property type="term" value="P:peptidoglycan biosynthetic process"/>
    <property type="evidence" value="ECO:0007669"/>
    <property type="project" value="UniProtKB-KW"/>
</dbReference>
<gene>
    <name evidence="14" type="primary">uppP</name>
    <name evidence="15" type="ORF">DES40_0994</name>
</gene>
<keyword evidence="14" id="KW-0133">Cell shape</keyword>
<evidence type="ECO:0000256" key="9">
    <source>
        <dbReference type="ARBA" id="ARBA00023136"/>
    </source>
</evidence>
<evidence type="ECO:0000256" key="13">
    <source>
        <dbReference type="ARBA" id="ARBA00047594"/>
    </source>
</evidence>
<evidence type="ECO:0000256" key="10">
    <source>
        <dbReference type="ARBA" id="ARBA00023251"/>
    </source>
</evidence>
<feature type="transmembrane region" description="Helical" evidence="14">
    <location>
        <begin position="254"/>
        <end position="270"/>
    </location>
</feature>
<feature type="transmembrane region" description="Helical" evidence="14">
    <location>
        <begin position="184"/>
        <end position="204"/>
    </location>
</feature>
<dbReference type="FunCoup" id="A0A420WKW5">
    <property type="interactions" value="285"/>
</dbReference>
<keyword evidence="9 14" id="KW-0472">Membrane</keyword>
<keyword evidence="14" id="KW-0961">Cell wall biogenesis/degradation</keyword>
<dbReference type="GO" id="GO:0005886">
    <property type="term" value="C:plasma membrane"/>
    <property type="evidence" value="ECO:0007669"/>
    <property type="project" value="UniProtKB-SubCell"/>
</dbReference>
<evidence type="ECO:0000313" key="15">
    <source>
        <dbReference type="EMBL" id="RKQ71667.1"/>
    </source>
</evidence>
<evidence type="ECO:0000256" key="8">
    <source>
        <dbReference type="ARBA" id="ARBA00022989"/>
    </source>
</evidence>
<comment type="similarity">
    <text evidence="2 14">Belongs to the UppP family.</text>
</comment>
<dbReference type="InParanoid" id="A0A420WKW5"/>
<protein>
    <recommendedName>
        <fullName evidence="4 14">Undecaprenyl-diphosphatase</fullName>
        <ecNumber evidence="3 14">3.6.1.27</ecNumber>
    </recommendedName>
    <alternativeName>
        <fullName evidence="12 14">Bacitracin resistance protein</fullName>
    </alternativeName>
    <alternativeName>
        <fullName evidence="11 14">Undecaprenyl pyrophosphate phosphatase</fullName>
    </alternativeName>
</protein>
<evidence type="ECO:0000256" key="6">
    <source>
        <dbReference type="ARBA" id="ARBA00022692"/>
    </source>
</evidence>
<evidence type="ECO:0000313" key="16">
    <source>
        <dbReference type="Proteomes" id="UP000282211"/>
    </source>
</evidence>
<name>A0A420WKW5_9PROT</name>
<feature type="transmembrane region" description="Helical" evidence="14">
    <location>
        <begin position="80"/>
        <end position="104"/>
    </location>
</feature>
<comment type="caution">
    <text evidence="15">The sequence shown here is derived from an EMBL/GenBank/DDBJ whole genome shotgun (WGS) entry which is preliminary data.</text>
</comment>
<proteinExistence type="inferred from homology"/>
<evidence type="ECO:0000256" key="12">
    <source>
        <dbReference type="ARBA" id="ARBA00032932"/>
    </source>
</evidence>
<dbReference type="PANTHER" id="PTHR30622">
    <property type="entry name" value="UNDECAPRENYL-DIPHOSPHATASE"/>
    <property type="match status" value="1"/>
</dbReference>
<keyword evidence="10 14" id="KW-0046">Antibiotic resistance</keyword>
<dbReference type="GO" id="GO:0071555">
    <property type="term" value="P:cell wall organization"/>
    <property type="evidence" value="ECO:0007669"/>
    <property type="project" value="UniProtKB-KW"/>
</dbReference>
<dbReference type="EC" id="3.6.1.27" evidence="3 14"/>
<keyword evidence="5 14" id="KW-1003">Cell membrane</keyword>
<evidence type="ECO:0000256" key="5">
    <source>
        <dbReference type="ARBA" id="ARBA00022475"/>
    </source>
</evidence>
<comment type="function">
    <text evidence="14">Catalyzes the dephosphorylation of undecaprenyl diphosphate (UPP). Confers resistance to bacitracin.</text>
</comment>
<comment type="subcellular location">
    <subcellularLocation>
        <location evidence="1 14">Cell membrane</location>
        <topology evidence="1 14">Multi-pass membrane protein</topology>
    </subcellularLocation>
</comment>
<evidence type="ECO:0000256" key="7">
    <source>
        <dbReference type="ARBA" id="ARBA00022801"/>
    </source>
</evidence>
<dbReference type="Proteomes" id="UP000282211">
    <property type="component" value="Unassembled WGS sequence"/>
</dbReference>
<evidence type="ECO:0000256" key="11">
    <source>
        <dbReference type="ARBA" id="ARBA00032707"/>
    </source>
</evidence>
<organism evidence="15 16">
    <name type="scientific">Litorimonas taeanensis</name>
    <dbReference type="NCBI Taxonomy" id="568099"/>
    <lineage>
        <taxon>Bacteria</taxon>
        <taxon>Pseudomonadati</taxon>
        <taxon>Pseudomonadota</taxon>
        <taxon>Alphaproteobacteria</taxon>
        <taxon>Maricaulales</taxon>
        <taxon>Robiginitomaculaceae</taxon>
    </lineage>
</organism>
<dbReference type="InterPro" id="IPR003824">
    <property type="entry name" value="UppP"/>
</dbReference>
<comment type="miscellaneous">
    <text evidence="14">Bacitracin is thought to be involved in the inhibition of peptidoglycan synthesis by sequestering undecaprenyl diphosphate, thereby reducing the pool of lipid carrier available.</text>
</comment>
<dbReference type="AlphaFoldDB" id="A0A420WKW5"/>
<evidence type="ECO:0000256" key="1">
    <source>
        <dbReference type="ARBA" id="ARBA00004651"/>
    </source>
</evidence>
<keyword evidence="7 14" id="KW-0378">Hydrolase</keyword>
<keyword evidence="6 14" id="KW-0812">Transmembrane</keyword>
<evidence type="ECO:0000256" key="3">
    <source>
        <dbReference type="ARBA" id="ARBA00012374"/>
    </source>
</evidence>
<dbReference type="RefSeq" id="WP_121099421.1">
    <property type="nucleotide sequence ID" value="NZ_RBII01000001.1"/>
</dbReference>
<dbReference type="GO" id="GO:0046677">
    <property type="term" value="P:response to antibiotic"/>
    <property type="evidence" value="ECO:0007669"/>
    <property type="project" value="UniProtKB-UniRule"/>
</dbReference>
<dbReference type="GO" id="GO:0008360">
    <property type="term" value="P:regulation of cell shape"/>
    <property type="evidence" value="ECO:0007669"/>
    <property type="project" value="UniProtKB-KW"/>
</dbReference>
<sequence length="271" mass="29228">MSWLHLTLLALIQGLTEFLPVSSSAHLILPAKIFGWQDQGPLIDVMAHFGSLFAVIAYFRKDVGAIFIGLLDLIKGKLNVNSTLALNLIIATPPALLLGAALRFSGWDELIRSPFIIACTTIVFGILLWLSDIWGKQTRTTEDLTWRGAFGLGLAQAIALIPGTSRSGITMTAARSMGFTRTEAARFSMLMSLPIIGVGGLFALYSLSSAEPAELAGASLADGLWVAFLSFIAAFACISVFMKWISRIGMLPFMLYRLALGGALLAWIMLT</sequence>
<feature type="transmembrane region" description="Helical" evidence="14">
    <location>
        <begin position="110"/>
        <end position="130"/>
    </location>
</feature>
<dbReference type="GO" id="GO:0050380">
    <property type="term" value="F:undecaprenyl-diphosphatase activity"/>
    <property type="evidence" value="ECO:0007669"/>
    <property type="project" value="UniProtKB-UniRule"/>
</dbReference>
<reference evidence="15 16" key="1">
    <citation type="submission" date="2018-10" db="EMBL/GenBank/DDBJ databases">
        <title>Genomic Encyclopedia of Type Strains, Phase IV (KMG-IV): sequencing the most valuable type-strain genomes for metagenomic binning, comparative biology and taxonomic classification.</title>
        <authorList>
            <person name="Goeker M."/>
        </authorList>
    </citation>
    <scope>NUCLEOTIDE SEQUENCE [LARGE SCALE GENOMIC DNA]</scope>
    <source>
        <strain evidence="15 16">DSM 22008</strain>
    </source>
</reference>
<keyword evidence="8 14" id="KW-1133">Transmembrane helix</keyword>
<dbReference type="HAMAP" id="MF_01006">
    <property type="entry name" value="Undec_diphosphatase"/>
    <property type="match status" value="1"/>
</dbReference>
<keyword evidence="14" id="KW-0573">Peptidoglycan synthesis</keyword>
<dbReference type="OrthoDB" id="9808289at2"/>